<feature type="transmembrane region" description="Helical" evidence="1">
    <location>
        <begin position="13"/>
        <end position="36"/>
    </location>
</feature>
<comment type="caution">
    <text evidence="2">The sequence shown here is derived from an EMBL/GenBank/DDBJ whole genome shotgun (WGS) entry which is preliminary data.</text>
</comment>
<sequence>MSDIGSLFTAADIAVMVLVASLPGLVLGAFGGALLHRSRRVPGALYGGLAGLSLTLLAWSLFLTAT</sequence>
<dbReference type="Proteomes" id="UP000541470">
    <property type="component" value="Unassembled WGS sequence"/>
</dbReference>
<keyword evidence="1" id="KW-0812">Transmembrane</keyword>
<keyword evidence="3" id="KW-1185">Reference proteome</keyword>
<dbReference type="EMBL" id="JABBGK010000001">
    <property type="protein sequence ID" value="NML73636.1"/>
    <property type="molecule type" value="Genomic_DNA"/>
</dbReference>
<gene>
    <name evidence="2" type="ORF">HHL25_05790</name>
</gene>
<keyword evidence="1" id="KW-1133">Transmembrane helix</keyword>
<organism evidence="2 3">
    <name type="scientific">Rhizobium terricola</name>
    <dbReference type="NCBI Taxonomy" id="2728849"/>
    <lineage>
        <taxon>Bacteria</taxon>
        <taxon>Pseudomonadati</taxon>
        <taxon>Pseudomonadota</taxon>
        <taxon>Alphaproteobacteria</taxon>
        <taxon>Hyphomicrobiales</taxon>
        <taxon>Rhizobiaceae</taxon>
        <taxon>Rhizobium/Agrobacterium group</taxon>
        <taxon>Rhizobium</taxon>
    </lineage>
</organism>
<evidence type="ECO:0000313" key="3">
    <source>
        <dbReference type="Proteomes" id="UP000541470"/>
    </source>
</evidence>
<keyword evidence="1" id="KW-0472">Membrane</keyword>
<dbReference type="RefSeq" id="WP_169588123.1">
    <property type="nucleotide sequence ID" value="NZ_JABBGK010000001.1"/>
</dbReference>
<protein>
    <submittedName>
        <fullName evidence="2">Uncharacterized protein</fullName>
    </submittedName>
</protein>
<accession>A0A7Y0FVB9</accession>
<feature type="transmembrane region" description="Helical" evidence="1">
    <location>
        <begin position="43"/>
        <end position="62"/>
    </location>
</feature>
<reference evidence="2 3" key="1">
    <citation type="submission" date="2020-04" db="EMBL/GenBank/DDBJ databases">
        <title>Rhizobium sp. S-51 isolated from soil.</title>
        <authorList>
            <person name="Dahal R.H."/>
        </authorList>
    </citation>
    <scope>NUCLEOTIDE SEQUENCE [LARGE SCALE GENOMIC DNA]</scope>
    <source>
        <strain evidence="2 3">S-51</strain>
    </source>
</reference>
<dbReference type="AlphaFoldDB" id="A0A7Y0FVB9"/>
<proteinExistence type="predicted"/>
<evidence type="ECO:0000313" key="2">
    <source>
        <dbReference type="EMBL" id="NML73636.1"/>
    </source>
</evidence>
<evidence type="ECO:0000256" key="1">
    <source>
        <dbReference type="SAM" id="Phobius"/>
    </source>
</evidence>
<name>A0A7Y0FVB9_9HYPH</name>